<feature type="compositionally biased region" description="Basic and acidic residues" evidence="1">
    <location>
        <begin position="9"/>
        <end position="18"/>
    </location>
</feature>
<evidence type="ECO:0000313" key="3">
    <source>
        <dbReference type="Proteomes" id="UP001240678"/>
    </source>
</evidence>
<proteinExistence type="predicted"/>
<protein>
    <submittedName>
        <fullName evidence="2">Uncharacterized protein</fullName>
    </submittedName>
</protein>
<gene>
    <name evidence="2" type="ORF">CCOS01_12598</name>
</gene>
<dbReference type="AlphaFoldDB" id="A0AAI9YNP7"/>
<reference evidence="2 3" key="1">
    <citation type="submission" date="2016-10" db="EMBL/GenBank/DDBJ databases">
        <title>The genome sequence of Colletotrichum fioriniae PJ7.</title>
        <authorList>
            <person name="Baroncelli R."/>
        </authorList>
    </citation>
    <scope>NUCLEOTIDE SEQUENCE [LARGE SCALE GENOMIC DNA]</scope>
    <source>
        <strain evidence="2 3">IMI 309622</strain>
    </source>
</reference>
<dbReference type="GeneID" id="85344293"/>
<dbReference type="Proteomes" id="UP001240678">
    <property type="component" value="Unassembled WGS sequence"/>
</dbReference>
<dbReference type="EMBL" id="MOOE01000015">
    <property type="protein sequence ID" value="KAK1517049.1"/>
    <property type="molecule type" value="Genomic_DNA"/>
</dbReference>
<organism evidence="2 3">
    <name type="scientific">Colletotrichum costaricense</name>
    <dbReference type="NCBI Taxonomy" id="1209916"/>
    <lineage>
        <taxon>Eukaryota</taxon>
        <taxon>Fungi</taxon>
        <taxon>Dikarya</taxon>
        <taxon>Ascomycota</taxon>
        <taxon>Pezizomycotina</taxon>
        <taxon>Sordariomycetes</taxon>
        <taxon>Hypocreomycetidae</taxon>
        <taxon>Glomerellales</taxon>
        <taxon>Glomerellaceae</taxon>
        <taxon>Colletotrichum</taxon>
        <taxon>Colletotrichum acutatum species complex</taxon>
    </lineage>
</organism>
<sequence length="85" mass="9316">MSELNEPLVWERKGREPSEQAAAAAAPPPPPLPLASRQAQRRRPTCKRGTSIFCYVVKDYTPSPGSKTLGIRCWTMDGGMDGEVD</sequence>
<feature type="region of interest" description="Disordered" evidence="1">
    <location>
        <begin position="1"/>
        <end position="46"/>
    </location>
</feature>
<keyword evidence="3" id="KW-1185">Reference proteome</keyword>
<comment type="caution">
    <text evidence="2">The sequence shown here is derived from an EMBL/GenBank/DDBJ whole genome shotgun (WGS) entry which is preliminary data.</text>
</comment>
<accession>A0AAI9YNP7</accession>
<name>A0AAI9YNP7_9PEZI</name>
<evidence type="ECO:0000256" key="1">
    <source>
        <dbReference type="SAM" id="MobiDB-lite"/>
    </source>
</evidence>
<evidence type="ECO:0000313" key="2">
    <source>
        <dbReference type="EMBL" id="KAK1517049.1"/>
    </source>
</evidence>
<dbReference type="RefSeq" id="XP_060308794.1">
    <property type="nucleotide sequence ID" value="XM_060460746.1"/>
</dbReference>